<accession>A0A2W7N7G2</accession>
<gene>
    <name evidence="2" type="ORF">C7437_1011105</name>
</gene>
<dbReference type="SUPFAM" id="SSF81606">
    <property type="entry name" value="PP2C-like"/>
    <property type="match status" value="1"/>
</dbReference>
<evidence type="ECO:0000313" key="2">
    <source>
        <dbReference type="EMBL" id="PZX07983.1"/>
    </source>
</evidence>
<dbReference type="EMBL" id="QKZI01000001">
    <property type="protein sequence ID" value="PZX07983.1"/>
    <property type="molecule type" value="Genomic_DNA"/>
</dbReference>
<sequence>MKFVVKTDVGIRRTVNEDRVDVFEHNDSVILSVIADGMGGHNAGDVASEIAVSEFHKYFSTIDENAISTTEEAKEWLNYAFQSINQSVIKHSTENVGCEGMGTTLIAGLFYGKTGVIAHVGDSRVYRITDQKVEQITRDHSYVNALLDSGEINEEQAKVHPKKNVLMKAVGTEKTIHPDFYKVNIQANSYFLFCTDGLSNKLSEATIQSTLFSTMSLEEKGVSLINDANSAGGEDNISLILLSNVDEEV</sequence>
<comment type="caution">
    <text evidence="2">The sequence shown here is derived from an EMBL/GenBank/DDBJ whole genome shotgun (WGS) entry which is preliminary data.</text>
</comment>
<evidence type="ECO:0000313" key="3">
    <source>
        <dbReference type="Proteomes" id="UP000248646"/>
    </source>
</evidence>
<dbReference type="SMART" id="SM00332">
    <property type="entry name" value="PP2Cc"/>
    <property type="match status" value="1"/>
</dbReference>
<proteinExistence type="predicted"/>
<dbReference type="InterPro" id="IPR015655">
    <property type="entry name" value="PP2C"/>
</dbReference>
<reference evidence="2 3" key="1">
    <citation type="submission" date="2018-06" db="EMBL/GenBank/DDBJ databases">
        <title>Genomic Encyclopedia of Type Strains, Phase IV (KMG-IV): sequencing the most valuable type-strain genomes for metagenomic binning, comparative biology and taxonomic classification.</title>
        <authorList>
            <person name="Goeker M."/>
        </authorList>
    </citation>
    <scope>NUCLEOTIDE SEQUENCE [LARGE SCALE GENOMIC DNA]</scope>
    <source>
        <strain evidence="2 3">DSM 5</strain>
    </source>
</reference>
<dbReference type="OrthoDB" id="9801841at2"/>
<dbReference type="InterPro" id="IPR036457">
    <property type="entry name" value="PPM-type-like_dom_sf"/>
</dbReference>
<dbReference type="InterPro" id="IPR001932">
    <property type="entry name" value="PPM-type_phosphatase-like_dom"/>
</dbReference>
<dbReference type="Gene3D" id="3.60.40.10">
    <property type="entry name" value="PPM-type phosphatase domain"/>
    <property type="match status" value="1"/>
</dbReference>
<dbReference type="PANTHER" id="PTHR47992">
    <property type="entry name" value="PROTEIN PHOSPHATASE"/>
    <property type="match status" value="1"/>
</dbReference>
<keyword evidence="3" id="KW-1185">Reference proteome</keyword>
<dbReference type="GO" id="GO:0004722">
    <property type="term" value="F:protein serine/threonine phosphatase activity"/>
    <property type="evidence" value="ECO:0007669"/>
    <property type="project" value="InterPro"/>
</dbReference>
<dbReference type="PROSITE" id="PS51746">
    <property type="entry name" value="PPM_2"/>
    <property type="match status" value="1"/>
</dbReference>
<dbReference type="Proteomes" id="UP000248646">
    <property type="component" value="Unassembled WGS sequence"/>
</dbReference>
<organism evidence="2 3">
    <name type="scientific">Psychrobacillus insolitus</name>
    <dbReference type="NCBI Taxonomy" id="1461"/>
    <lineage>
        <taxon>Bacteria</taxon>
        <taxon>Bacillati</taxon>
        <taxon>Bacillota</taxon>
        <taxon>Bacilli</taxon>
        <taxon>Bacillales</taxon>
        <taxon>Bacillaceae</taxon>
        <taxon>Psychrobacillus</taxon>
    </lineage>
</organism>
<dbReference type="AlphaFoldDB" id="A0A2W7N7G2"/>
<evidence type="ECO:0000259" key="1">
    <source>
        <dbReference type="PROSITE" id="PS51746"/>
    </source>
</evidence>
<protein>
    <submittedName>
        <fullName evidence="2">Protein phosphatase</fullName>
    </submittedName>
</protein>
<dbReference type="RefSeq" id="WP_111438584.1">
    <property type="nucleotide sequence ID" value="NZ_QKZI01000001.1"/>
</dbReference>
<name>A0A2W7N7G2_9BACI</name>
<feature type="domain" description="PPM-type phosphatase" evidence="1">
    <location>
        <begin position="2"/>
        <end position="244"/>
    </location>
</feature>
<dbReference type="SMART" id="SM00331">
    <property type="entry name" value="PP2C_SIG"/>
    <property type="match status" value="1"/>
</dbReference>
<dbReference type="CDD" id="cd00143">
    <property type="entry name" value="PP2Cc"/>
    <property type="match status" value="1"/>
</dbReference>
<dbReference type="Pfam" id="PF13672">
    <property type="entry name" value="PP2C_2"/>
    <property type="match status" value="1"/>
</dbReference>
<dbReference type="NCBIfam" id="NF033484">
    <property type="entry name" value="Stp1_PP2C_phos"/>
    <property type="match status" value="1"/>
</dbReference>